<dbReference type="Pfam" id="PF00440">
    <property type="entry name" value="TetR_N"/>
    <property type="match status" value="1"/>
</dbReference>
<evidence type="ECO:0000313" key="7">
    <source>
        <dbReference type="Proteomes" id="UP000597444"/>
    </source>
</evidence>
<dbReference type="InterPro" id="IPR009057">
    <property type="entry name" value="Homeodomain-like_sf"/>
</dbReference>
<dbReference type="GO" id="GO:0000976">
    <property type="term" value="F:transcription cis-regulatory region binding"/>
    <property type="evidence" value="ECO:0007669"/>
    <property type="project" value="TreeGrafter"/>
</dbReference>
<proteinExistence type="predicted"/>
<accession>A0A8J3IMR3</accession>
<dbReference type="Gene3D" id="1.10.357.10">
    <property type="entry name" value="Tetracycline Repressor, domain 2"/>
    <property type="match status" value="1"/>
</dbReference>
<evidence type="ECO:0000256" key="4">
    <source>
        <dbReference type="PROSITE-ProRule" id="PRU00335"/>
    </source>
</evidence>
<dbReference type="PROSITE" id="PS50977">
    <property type="entry name" value="HTH_TETR_2"/>
    <property type="match status" value="1"/>
</dbReference>
<dbReference type="PANTHER" id="PTHR30055:SF148">
    <property type="entry name" value="TETR-FAMILY TRANSCRIPTIONAL REGULATOR"/>
    <property type="match status" value="1"/>
</dbReference>
<organism evidence="6 7">
    <name type="scientific">Reticulibacter mediterranei</name>
    <dbReference type="NCBI Taxonomy" id="2778369"/>
    <lineage>
        <taxon>Bacteria</taxon>
        <taxon>Bacillati</taxon>
        <taxon>Chloroflexota</taxon>
        <taxon>Ktedonobacteria</taxon>
        <taxon>Ktedonobacterales</taxon>
        <taxon>Reticulibacteraceae</taxon>
        <taxon>Reticulibacter</taxon>
    </lineage>
</organism>
<dbReference type="InterPro" id="IPR001647">
    <property type="entry name" value="HTH_TetR"/>
</dbReference>
<dbReference type="PANTHER" id="PTHR30055">
    <property type="entry name" value="HTH-TYPE TRANSCRIPTIONAL REGULATOR RUTR"/>
    <property type="match status" value="1"/>
</dbReference>
<evidence type="ECO:0000313" key="6">
    <source>
        <dbReference type="EMBL" id="GHO95233.1"/>
    </source>
</evidence>
<dbReference type="Gene3D" id="1.10.10.60">
    <property type="entry name" value="Homeodomain-like"/>
    <property type="match status" value="1"/>
</dbReference>
<dbReference type="RefSeq" id="WP_220205924.1">
    <property type="nucleotide sequence ID" value="NZ_BNJK01000001.1"/>
</dbReference>
<keyword evidence="2 4" id="KW-0238">DNA-binding</keyword>
<dbReference type="SUPFAM" id="SSF48498">
    <property type="entry name" value="Tetracyclin repressor-like, C-terminal domain"/>
    <property type="match status" value="1"/>
</dbReference>
<protein>
    <submittedName>
        <fullName evidence="6">TetR family transcriptional regulator</fullName>
    </submittedName>
</protein>
<evidence type="ECO:0000256" key="2">
    <source>
        <dbReference type="ARBA" id="ARBA00023125"/>
    </source>
</evidence>
<keyword evidence="3" id="KW-0804">Transcription</keyword>
<dbReference type="InterPro" id="IPR011075">
    <property type="entry name" value="TetR_C"/>
</dbReference>
<dbReference type="Proteomes" id="UP000597444">
    <property type="component" value="Unassembled WGS sequence"/>
</dbReference>
<dbReference type="EMBL" id="BNJK01000001">
    <property type="protein sequence ID" value="GHO95233.1"/>
    <property type="molecule type" value="Genomic_DNA"/>
</dbReference>
<evidence type="ECO:0000256" key="3">
    <source>
        <dbReference type="ARBA" id="ARBA00023163"/>
    </source>
</evidence>
<feature type="DNA-binding region" description="H-T-H motif" evidence="4">
    <location>
        <begin position="40"/>
        <end position="59"/>
    </location>
</feature>
<dbReference type="PRINTS" id="PR00455">
    <property type="entry name" value="HTHTETR"/>
</dbReference>
<reference evidence="6" key="1">
    <citation type="submission" date="2020-10" db="EMBL/GenBank/DDBJ databases">
        <title>Taxonomic study of unclassified bacteria belonging to the class Ktedonobacteria.</title>
        <authorList>
            <person name="Yabe S."/>
            <person name="Wang C.M."/>
            <person name="Zheng Y."/>
            <person name="Sakai Y."/>
            <person name="Cavaletti L."/>
            <person name="Monciardini P."/>
            <person name="Donadio S."/>
        </authorList>
    </citation>
    <scope>NUCLEOTIDE SEQUENCE</scope>
    <source>
        <strain evidence="6">ID150040</strain>
    </source>
</reference>
<keyword evidence="7" id="KW-1185">Reference proteome</keyword>
<dbReference type="InterPro" id="IPR036271">
    <property type="entry name" value="Tet_transcr_reg_TetR-rel_C_sf"/>
</dbReference>
<sequence>MATIGQDRQRVGRPRSKQAQEAILSATLEVLAEGGYTALGIEQVATRAGVGKTTIYRWWASKEELVIDAIKTLQAEAPITDTGSFDTDILTITQHGIHLWNTHRRLFLRLIGEAHEHTELFDVFYARLIEPRQQVFVEMVRRAQERGELRRDIDARIMFRVMAGALWSHFLFSGPIPVSSQEVERIMNALLQGFACR</sequence>
<dbReference type="GO" id="GO:0003700">
    <property type="term" value="F:DNA-binding transcription factor activity"/>
    <property type="evidence" value="ECO:0007669"/>
    <property type="project" value="TreeGrafter"/>
</dbReference>
<feature type="domain" description="HTH tetR-type" evidence="5">
    <location>
        <begin position="17"/>
        <end position="77"/>
    </location>
</feature>
<comment type="caution">
    <text evidence="6">The sequence shown here is derived from an EMBL/GenBank/DDBJ whole genome shotgun (WGS) entry which is preliminary data.</text>
</comment>
<evidence type="ECO:0000259" key="5">
    <source>
        <dbReference type="PROSITE" id="PS50977"/>
    </source>
</evidence>
<gene>
    <name evidence="6" type="ORF">KSF_052810</name>
</gene>
<dbReference type="InterPro" id="IPR050109">
    <property type="entry name" value="HTH-type_TetR-like_transc_reg"/>
</dbReference>
<name>A0A8J3IMR3_9CHLR</name>
<keyword evidence="1" id="KW-0805">Transcription regulation</keyword>
<dbReference type="AlphaFoldDB" id="A0A8J3IMR3"/>
<dbReference type="SUPFAM" id="SSF46689">
    <property type="entry name" value="Homeodomain-like"/>
    <property type="match status" value="1"/>
</dbReference>
<dbReference type="Pfam" id="PF16859">
    <property type="entry name" value="TetR_C_11"/>
    <property type="match status" value="1"/>
</dbReference>
<evidence type="ECO:0000256" key="1">
    <source>
        <dbReference type="ARBA" id="ARBA00023015"/>
    </source>
</evidence>